<dbReference type="GO" id="GO:0000139">
    <property type="term" value="C:Golgi membrane"/>
    <property type="evidence" value="ECO:0007669"/>
    <property type="project" value="TreeGrafter"/>
</dbReference>
<dbReference type="InterPro" id="IPR037185">
    <property type="entry name" value="EmrE-like"/>
</dbReference>
<dbReference type="GO" id="GO:0005789">
    <property type="term" value="C:endoplasmic reticulum membrane"/>
    <property type="evidence" value="ECO:0007669"/>
    <property type="project" value="TreeGrafter"/>
</dbReference>
<dbReference type="GeneID" id="63820613"/>
<reference evidence="8 9" key="1">
    <citation type="journal article" date="2016" name="Mol. Biol. Evol.">
        <title>Comparative Genomics of Early-Diverging Mushroom-Forming Fungi Provides Insights into the Origins of Lignocellulose Decay Capabilities.</title>
        <authorList>
            <person name="Nagy L.G."/>
            <person name="Riley R."/>
            <person name="Tritt A."/>
            <person name="Adam C."/>
            <person name="Daum C."/>
            <person name="Floudas D."/>
            <person name="Sun H."/>
            <person name="Yadav J.S."/>
            <person name="Pangilinan J."/>
            <person name="Larsson K.H."/>
            <person name="Matsuura K."/>
            <person name="Barry K."/>
            <person name="Labutti K."/>
            <person name="Kuo R."/>
            <person name="Ohm R.A."/>
            <person name="Bhattacharya S.S."/>
            <person name="Shirouzu T."/>
            <person name="Yoshinaga Y."/>
            <person name="Martin F.M."/>
            <person name="Grigoriev I.V."/>
            <person name="Hibbett D.S."/>
        </authorList>
    </citation>
    <scope>NUCLEOTIDE SEQUENCE [LARGE SCALE GENOMIC DNA]</scope>
    <source>
        <strain evidence="8 9">93-53</strain>
    </source>
</reference>
<evidence type="ECO:0000256" key="1">
    <source>
        <dbReference type="ARBA" id="ARBA00004127"/>
    </source>
</evidence>
<organism evidence="8 9">
    <name type="scientific">Laetiporus sulphureus 93-53</name>
    <dbReference type="NCBI Taxonomy" id="1314785"/>
    <lineage>
        <taxon>Eukaryota</taxon>
        <taxon>Fungi</taxon>
        <taxon>Dikarya</taxon>
        <taxon>Basidiomycota</taxon>
        <taxon>Agaricomycotina</taxon>
        <taxon>Agaricomycetes</taxon>
        <taxon>Polyporales</taxon>
        <taxon>Laetiporus</taxon>
    </lineage>
</organism>
<evidence type="ECO:0000256" key="3">
    <source>
        <dbReference type="ARBA" id="ARBA00022597"/>
    </source>
</evidence>
<accession>A0A165I6S1</accession>
<dbReference type="Proteomes" id="UP000076871">
    <property type="component" value="Unassembled WGS sequence"/>
</dbReference>
<protein>
    <submittedName>
        <fullName evidence="8">UAA transporter</fullName>
    </submittedName>
</protein>
<evidence type="ECO:0000256" key="7">
    <source>
        <dbReference type="SAM" id="Phobius"/>
    </source>
</evidence>
<feature type="transmembrane region" description="Helical" evidence="7">
    <location>
        <begin position="174"/>
        <end position="196"/>
    </location>
</feature>
<comment type="subcellular location">
    <subcellularLocation>
        <location evidence="1">Endomembrane system</location>
        <topology evidence="1">Multi-pass membrane protein</topology>
    </subcellularLocation>
</comment>
<dbReference type="PANTHER" id="PTHR10778:SF4">
    <property type="entry name" value="NUCLEOTIDE SUGAR TRANSPORTER SLC35B4"/>
    <property type="match status" value="1"/>
</dbReference>
<feature type="transmembrane region" description="Helical" evidence="7">
    <location>
        <begin position="361"/>
        <end position="380"/>
    </location>
</feature>
<gene>
    <name evidence="8" type="ORF">LAESUDRAFT_640154</name>
</gene>
<feature type="transmembrane region" description="Helical" evidence="7">
    <location>
        <begin position="45"/>
        <end position="64"/>
    </location>
</feature>
<feature type="transmembrane region" description="Helical" evidence="7">
    <location>
        <begin position="84"/>
        <end position="103"/>
    </location>
</feature>
<keyword evidence="9" id="KW-1185">Reference proteome</keyword>
<evidence type="ECO:0000313" key="8">
    <source>
        <dbReference type="EMBL" id="KZT12668.1"/>
    </source>
</evidence>
<feature type="transmembrane region" description="Helical" evidence="7">
    <location>
        <begin position="139"/>
        <end position="162"/>
    </location>
</feature>
<dbReference type="InterPro" id="IPR013657">
    <property type="entry name" value="SCL35B1-4/HUT1"/>
</dbReference>
<dbReference type="EMBL" id="KV427605">
    <property type="protein sequence ID" value="KZT12668.1"/>
    <property type="molecule type" value="Genomic_DNA"/>
</dbReference>
<keyword evidence="3" id="KW-0762">Sugar transport</keyword>
<evidence type="ECO:0000313" key="9">
    <source>
        <dbReference type="Proteomes" id="UP000076871"/>
    </source>
</evidence>
<dbReference type="GO" id="GO:0005464">
    <property type="term" value="F:UDP-xylose transmembrane transporter activity"/>
    <property type="evidence" value="ECO:0007669"/>
    <property type="project" value="TreeGrafter"/>
</dbReference>
<proteinExistence type="predicted"/>
<name>A0A165I6S1_9APHY</name>
<sequence length="394" mass="43122">MSSTSLDVVRGLSFTLLSDWTTILSLIFGGCCSNALTLEQITTEYPYSGSLITFCQFLVVSLYGLPKFVVWKPYPHLKPRQIPIWPYLVQVLLFYLISLLNNAAFGYSIPMTVHIIFRSGGLVVSMLLNWMLLRRRYTILQVFSVLVVTLGVVLTTMSASGPKKQSTSGAIDPLAYAKGISLMTAALVLGGFLGIVQDRTYAWYGHRESPGSKSESLAQKSSGPPWQEAMFYLHFLSMPMFYLIRKDIASQFRAISTGPKLELSLPAFLLNTNLTPPLISTFDFGDASVSSGTLTIPTAYIPLFLNTITQLFCVSGVHQLSARVSSLTVTLMLVVRKAVSLIISVVLFSGTGRVPTGMKLIELWAGALLVFGGTVGYSLGGKQRPKAKEKAKQE</sequence>
<feature type="transmembrane region" description="Helical" evidence="7">
    <location>
        <begin position="115"/>
        <end position="133"/>
    </location>
</feature>
<keyword evidence="5 7" id="KW-1133">Transmembrane helix</keyword>
<dbReference type="RefSeq" id="XP_040770178.1">
    <property type="nucleotide sequence ID" value="XM_040903582.1"/>
</dbReference>
<dbReference type="SUPFAM" id="SSF103481">
    <property type="entry name" value="Multidrug resistance efflux transporter EmrE"/>
    <property type="match status" value="1"/>
</dbReference>
<keyword evidence="4 7" id="KW-0812">Transmembrane</keyword>
<evidence type="ECO:0000256" key="6">
    <source>
        <dbReference type="ARBA" id="ARBA00023136"/>
    </source>
</evidence>
<evidence type="ECO:0000256" key="2">
    <source>
        <dbReference type="ARBA" id="ARBA00022448"/>
    </source>
</evidence>
<dbReference type="Pfam" id="PF08449">
    <property type="entry name" value="UAA"/>
    <property type="match status" value="1"/>
</dbReference>
<dbReference type="OrthoDB" id="999962at2759"/>
<dbReference type="AlphaFoldDB" id="A0A165I6S1"/>
<feature type="transmembrane region" description="Helical" evidence="7">
    <location>
        <begin position="327"/>
        <end position="349"/>
    </location>
</feature>
<dbReference type="PANTHER" id="PTHR10778">
    <property type="entry name" value="SOLUTE CARRIER FAMILY 35 MEMBER B"/>
    <property type="match status" value="1"/>
</dbReference>
<keyword evidence="6 7" id="KW-0472">Membrane</keyword>
<dbReference type="FunCoup" id="A0A165I6S1">
    <property type="interactions" value="115"/>
</dbReference>
<evidence type="ECO:0000256" key="4">
    <source>
        <dbReference type="ARBA" id="ARBA00022692"/>
    </source>
</evidence>
<evidence type="ECO:0000256" key="5">
    <source>
        <dbReference type="ARBA" id="ARBA00022989"/>
    </source>
</evidence>
<keyword evidence="2" id="KW-0813">Transport</keyword>
<dbReference type="InParanoid" id="A0A165I6S1"/>
<dbReference type="GO" id="GO:0005462">
    <property type="term" value="F:UDP-N-acetylglucosamine transmembrane transporter activity"/>
    <property type="evidence" value="ECO:0007669"/>
    <property type="project" value="TreeGrafter"/>
</dbReference>